<gene>
    <name evidence="1" type="ORF">PPL_01315</name>
</gene>
<dbReference type="EMBL" id="ADBJ01000004">
    <property type="protein sequence ID" value="EFA86078.1"/>
    <property type="molecule type" value="Genomic_DNA"/>
</dbReference>
<evidence type="ECO:0000313" key="2">
    <source>
        <dbReference type="Proteomes" id="UP000001396"/>
    </source>
</evidence>
<dbReference type="Pfam" id="PF05725">
    <property type="entry name" value="FNIP"/>
    <property type="match status" value="1"/>
</dbReference>
<reference evidence="1 2" key="1">
    <citation type="journal article" date="2011" name="Genome Res.">
        <title>Phylogeny-wide analysis of social amoeba genomes highlights ancient origins for complex intercellular communication.</title>
        <authorList>
            <person name="Heidel A.J."/>
            <person name="Lawal H.M."/>
            <person name="Felder M."/>
            <person name="Schilde C."/>
            <person name="Helps N.R."/>
            <person name="Tunggal B."/>
            <person name="Rivero F."/>
            <person name="John U."/>
            <person name="Schleicher M."/>
            <person name="Eichinger L."/>
            <person name="Platzer M."/>
            <person name="Noegel A.A."/>
            <person name="Schaap P."/>
            <person name="Gloeckner G."/>
        </authorList>
    </citation>
    <scope>NUCLEOTIDE SEQUENCE [LARGE SCALE GENOMIC DNA]</scope>
    <source>
        <strain evidence="2">ATCC 26659 / Pp 5 / PN500</strain>
    </source>
</reference>
<dbReference type="InterPro" id="IPR008615">
    <property type="entry name" value="FNIP"/>
</dbReference>
<protein>
    <submittedName>
        <fullName evidence="1">Uncharacterized protein</fullName>
    </submittedName>
</protein>
<dbReference type="PANTHER" id="PTHR32134">
    <property type="entry name" value="FNIP REPEAT-CONTAINING PROTEIN"/>
    <property type="match status" value="1"/>
</dbReference>
<dbReference type="SUPFAM" id="SSF52058">
    <property type="entry name" value="L domain-like"/>
    <property type="match status" value="1"/>
</dbReference>
<comment type="caution">
    <text evidence="1">The sequence shown here is derived from an EMBL/GenBank/DDBJ whole genome shotgun (WGS) entry which is preliminary data.</text>
</comment>
<organism evidence="1 2">
    <name type="scientific">Heterostelium pallidum (strain ATCC 26659 / Pp 5 / PN500)</name>
    <name type="common">Cellular slime mold</name>
    <name type="synonym">Polysphondylium pallidum</name>
    <dbReference type="NCBI Taxonomy" id="670386"/>
    <lineage>
        <taxon>Eukaryota</taxon>
        <taxon>Amoebozoa</taxon>
        <taxon>Evosea</taxon>
        <taxon>Eumycetozoa</taxon>
        <taxon>Dictyostelia</taxon>
        <taxon>Acytosteliales</taxon>
        <taxon>Acytosteliaceae</taxon>
        <taxon>Heterostelium</taxon>
    </lineage>
</organism>
<dbReference type="InterPro" id="IPR051251">
    <property type="entry name" value="STK_FNIP-Repeat"/>
</dbReference>
<dbReference type="PANTHER" id="PTHR32134:SF180">
    <property type="entry name" value="FNIP REPEAT-CONTAINING PROTEIN"/>
    <property type="match status" value="1"/>
</dbReference>
<dbReference type="OMA" id="CHIRKID"/>
<accession>D3AYQ1</accession>
<dbReference type="GeneID" id="31356845"/>
<dbReference type="Gene3D" id="1.20.1280.50">
    <property type="match status" value="1"/>
</dbReference>
<dbReference type="InParanoid" id="D3AYQ1"/>
<keyword evidence="2" id="KW-1185">Reference proteome</keyword>
<name>D3AYQ1_HETP5</name>
<dbReference type="AlphaFoldDB" id="D3AYQ1"/>
<dbReference type="RefSeq" id="XP_020438184.1">
    <property type="nucleotide sequence ID" value="XM_020572326.1"/>
</dbReference>
<proteinExistence type="predicted"/>
<dbReference type="FunCoup" id="D3AYQ1">
    <property type="interactions" value="164"/>
</dbReference>
<evidence type="ECO:0000313" key="1">
    <source>
        <dbReference type="EMBL" id="EFA86078.1"/>
    </source>
</evidence>
<dbReference type="Proteomes" id="UP000001396">
    <property type="component" value="Unassembled WGS sequence"/>
</dbReference>
<sequence length="559" mass="64104">MSQDNNIMFINLPFVLISVIVNNITDNIDRVCFSLVCKRWFDNRNKYLLFNVNNTLKIPTSSPSPINNDQQSHNTTNTVGSYQSVYSTSLEFKEIVSMMILDNDTKIINDFYDLTLDQKTFSQYGILTTVREIFISAKVDLPDDALLSSNIIKINGLKNFKMKLPPTTKFLHFSGSSIEDFTKDCFPSGLEELTIRSLLSNHLTKGMLPDGLKSIFFGLRKDQPIEPGVLPLSLRSLTLSRAKPNQLAKAGVLPPNLESLRFLGFPPTIINEHYLPQTLQTLQFVPSSWIPFMKSLPNLTTLILGFSNENALNLSDLPPTLTSLALSSRYHLKSALSPAIKYLSLYHSQINSVNLYDFKEMFPETIQYHLEELSVSSLPESVLPNLKIDKLTHSNFPYTTLNIDHLEVKIMKEGIEQRIIKGRLNLQTLPYGIKYLSISFEELFFNTVTIPTSVETLEIRDRTGTIKKLPFYVIPNFVRTLIINFSFQYPLYIPPTLTNIIFKYLGLSKDKCHIRKIDSNYYLLVGWLFKDNYQDKRVAKIIHKSNFNHYFRVSQLFLE</sequence>